<name>A0AAD5PBC7_9FUNG</name>
<dbReference type="PROSITE" id="PS51502">
    <property type="entry name" value="S_R_A_B_BARREL"/>
    <property type="match status" value="1"/>
</dbReference>
<evidence type="ECO:0000313" key="4">
    <source>
        <dbReference type="Proteomes" id="UP001209540"/>
    </source>
</evidence>
<dbReference type="AlphaFoldDB" id="A0AAD5PBC7"/>
<dbReference type="Gene3D" id="3.30.70.100">
    <property type="match status" value="1"/>
</dbReference>
<organism evidence="3 4">
    <name type="scientific">Phascolomyces articulosus</name>
    <dbReference type="NCBI Taxonomy" id="60185"/>
    <lineage>
        <taxon>Eukaryota</taxon>
        <taxon>Fungi</taxon>
        <taxon>Fungi incertae sedis</taxon>
        <taxon>Mucoromycota</taxon>
        <taxon>Mucoromycotina</taxon>
        <taxon>Mucoromycetes</taxon>
        <taxon>Mucorales</taxon>
        <taxon>Lichtheimiaceae</taxon>
        <taxon>Phascolomyces</taxon>
    </lineage>
</organism>
<dbReference type="Proteomes" id="UP001209540">
    <property type="component" value="Unassembled WGS sequence"/>
</dbReference>
<dbReference type="SMART" id="SM00886">
    <property type="entry name" value="Dabb"/>
    <property type="match status" value="1"/>
</dbReference>
<evidence type="ECO:0000259" key="2">
    <source>
        <dbReference type="PROSITE" id="PS51502"/>
    </source>
</evidence>
<comment type="subunit">
    <text evidence="1">Homodimer.</text>
</comment>
<dbReference type="InterPro" id="IPR013097">
    <property type="entry name" value="Dabb"/>
</dbReference>
<evidence type="ECO:0000256" key="1">
    <source>
        <dbReference type="ARBA" id="ARBA00011738"/>
    </source>
</evidence>
<dbReference type="InterPro" id="IPR044662">
    <property type="entry name" value="HS1/DABB1-like"/>
</dbReference>
<feature type="domain" description="Stress-response A/B barrel" evidence="2">
    <location>
        <begin position="21"/>
        <end position="113"/>
    </location>
</feature>
<comment type="caution">
    <text evidence="3">The sequence shown here is derived from an EMBL/GenBank/DDBJ whole genome shotgun (WGS) entry which is preliminary data.</text>
</comment>
<reference evidence="3" key="1">
    <citation type="journal article" date="2022" name="IScience">
        <title>Evolution of zygomycete secretomes and the origins of terrestrial fungal ecologies.</title>
        <authorList>
            <person name="Chang Y."/>
            <person name="Wang Y."/>
            <person name="Mondo S."/>
            <person name="Ahrendt S."/>
            <person name="Andreopoulos W."/>
            <person name="Barry K."/>
            <person name="Beard J."/>
            <person name="Benny G.L."/>
            <person name="Blankenship S."/>
            <person name="Bonito G."/>
            <person name="Cuomo C."/>
            <person name="Desiro A."/>
            <person name="Gervers K.A."/>
            <person name="Hundley H."/>
            <person name="Kuo A."/>
            <person name="LaButti K."/>
            <person name="Lang B.F."/>
            <person name="Lipzen A."/>
            <person name="O'Donnell K."/>
            <person name="Pangilinan J."/>
            <person name="Reynolds N."/>
            <person name="Sandor L."/>
            <person name="Smith M.E."/>
            <person name="Tsang A."/>
            <person name="Grigoriev I.V."/>
            <person name="Stajich J.E."/>
            <person name="Spatafora J.W."/>
        </authorList>
    </citation>
    <scope>NUCLEOTIDE SEQUENCE</scope>
    <source>
        <strain evidence="3">RSA 2281</strain>
    </source>
</reference>
<evidence type="ECO:0000313" key="3">
    <source>
        <dbReference type="EMBL" id="KAI9255781.1"/>
    </source>
</evidence>
<dbReference type="PANTHER" id="PTHR33178">
    <property type="match status" value="1"/>
</dbReference>
<sequence>MDAELETHISFLTYTNTIMKLTHIVIAKFKPEISEETRQEACNDVLKLKDQIPNILSCTAGKTFTDRSKGYEWGWVVELEKKEDLPVYAEHAAHQAFLQKYKPTFEDLIALDYMC</sequence>
<reference evidence="3" key="2">
    <citation type="submission" date="2023-02" db="EMBL/GenBank/DDBJ databases">
        <authorList>
            <consortium name="DOE Joint Genome Institute"/>
            <person name="Mondo S.J."/>
            <person name="Chang Y."/>
            <person name="Wang Y."/>
            <person name="Ahrendt S."/>
            <person name="Andreopoulos W."/>
            <person name="Barry K."/>
            <person name="Beard J."/>
            <person name="Benny G.L."/>
            <person name="Blankenship S."/>
            <person name="Bonito G."/>
            <person name="Cuomo C."/>
            <person name="Desiro A."/>
            <person name="Gervers K.A."/>
            <person name="Hundley H."/>
            <person name="Kuo A."/>
            <person name="LaButti K."/>
            <person name="Lang B.F."/>
            <person name="Lipzen A."/>
            <person name="O'Donnell K."/>
            <person name="Pangilinan J."/>
            <person name="Reynolds N."/>
            <person name="Sandor L."/>
            <person name="Smith M.W."/>
            <person name="Tsang A."/>
            <person name="Grigoriev I.V."/>
            <person name="Stajich J.E."/>
            <person name="Spatafora J.W."/>
        </authorList>
    </citation>
    <scope>NUCLEOTIDE SEQUENCE</scope>
    <source>
        <strain evidence="3">RSA 2281</strain>
    </source>
</reference>
<protein>
    <submittedName>
        <fullName evidence="3">Stress responsive A/B barrel domain-containing protein</fullName>
    </submittedName>
</protein>
<dbReference type="SUPFAM" id="SSF54909">
    <property type="entry name" value="Dimeric alpha+beta barrel"/>
    <property type="match status" value="1"/>
</dbReference>
<accession>A0AAD5PBC7</accession>
<dbReference type="InterPro" id="IPR011008">
    <property type="entry name" value="Dimeric_a/b-barrel"/>
</dbReference>
<dbReference type="PANTHER" id="PTHR33178:SF10">
    <property type="entry name" value="STRESS-RESPONSE A_B BARREL DOMAIN-CONTAINING PROTEIN"/>
    <property type="match status" value="1"/>
</dbReference>
<proteinExistence type="predicted"/>
<keyword evidence="4" id="KW-1185">Reference proteome</keyword>
<dbReference type="Pfam" id="PF07876">
    <property type="entry name" value="Dabb"/>
    <property type="match status" value="1"/>
</dbReference>
<gene>
    <name evidence="3" type="ORF">BDA99DRAFT_485394</name>
</gene>
<dbReference type="EMBL" id="JAIXMP010000022">
    <property type="protein sequence ID" value="KAI9255781.1"/>
    <property type="molecule type" value="Genomic_DNA"/>
</dbReference>